<dbReference type="AlphaFoldDB" id="A0A3E1NH96"/>
<dbReference type="RefSeq" id="WP_116848062.1">
    <property type="nucleotide sequence ID" value="NZ_QTJU01000005.1"/>
</dbReference>
<dbReference type="Pfam" id="PF13557">
    <property type="entry name" value="Phenol_MetA_deg"/>
    <property type="match status" value="1"/>
</dbReference>
<feature type="signal peptide" evidence="1">
    <location>
        <begin position="1"/>
        <end position="23"/>
    </location>
</feature>
<evidence type="ECO:0000313" key="3">
    <source>
        <dbReference type="Proteomes" id="UP000261284"/>
    </source>
</evidence>
<evidence type="ECO:0000256" key="1">
    <source>
        <dbReference type="SAM" id="SignalP"/>
    </source>
</evidence>
<comment type="caution">
    <text evidence="2">The sequence shown here is derived from an EMBL/GenBank/DDBJ whole genome shotgun (WGS) entry which is preliminary data.</text>
</comment>
<name>A0A3E1NH96_9BACT</name>
<accession>A0A3E1NH96</accession>
<keyword evidence="3" id="KW-1185">Reference proteome</keyword>
<evidence type="ECO:0000313" key="2">
    <source>
        <dbReference type="EMBL" id="RFM27305.1"/>
    </source>
</evidence>
<dbReference type="Proteomes" id="UP000261284">
    <property type="component" value="Unassembled WGS sequence"/>
</dbReference>
<reference evidence="2 3" key="1">
    <citation type="submission" date="2018-08" db="EMBL/GenBank/DDBJ databases">
        <title>Chitinophagaceae sp. K23C18032701, a novel bacterium isolated from forest soil.</title>
        <authorList>
            <person name="Wang C."/>
        </authorList>
    </citation>
    <scope>NUCLEOTIDE SEQUENCE [LARGE SCALE GENOMIC DNA]</scope>
    <source>
        <strain evidence="2 3">K23C18032701</strain>
    </source>
</reference>
<protein>
    <submittedName>
        <fullName evidence="2">Transporter</fullName>
    </submittedName>
</protein>
<proteinExistence type="predicted"/>
<feature type="chain" id="PRO_5017825712" evidence="1">
    <location>
        <begin position="24"/>
        <end position="323"/>
    </location>
</feature>
<organism evidence="2 3">
    <name type="scientific">Deminuibacter soli</name>
    <dbReference type="NCBI Taxonomy" id="2291815"/>
    <lineage>
        <taxon>Bacteria</taxon>
        <taxon>Pseudomonadati</taxon>
        <taxon>Bacteroidota</taxon>
        <taxon>Chitinophagia</taxon>
        <taxon>Chitinophagales</taxon>
        <taxon>Chitinophagaceae</taxon>
        <taxon>Deminuibacter</taxon>
    </lineage>
</organism>
<dbReference type="OrthoDB" id="9810698at2"/>
<keyword evidence="1" id="KW-0732">Signal</keyword>
<sequence>MKKTIDRLTIMLLLYCVSLHATAQVKGTHLLGDAGLGAGTQTSPSLSLAVPAYIYTASNFKNDNGDVINKHPDLTAFVTGVGVSVVTNVKILGGNWGASALVGFASNKIDGSQVYSKSPLSFTDTYVQPVQLGWKTARADFVAGYALYLPTGRYTLGADDNTGLGITTNEFSGGTTLYLDAKKQWNFSLLASYALNSKKKNTDIKPGDLLSLEGGLAKTWYIPVAGTPIPRVINLGMVYYIQTKSSRDKIPITDAITYTGTKDHIYALGAEGNILFPKSLTAFSFRWLGEFGASNRFQGNTFFITIGQNLKLFTPHTKPAAKQ</sequence>
<dbReference type="InterPro" id="IPR025737">
    <property type="entry name" value="FApF"/>
</dbReference>
<gene>
    <name evidence="2" type="ORF">DXN05_14855</name>
</gene>
<dbReference type="EMBL" id="QTJU01000005">
    <property type="protein sequence ID" value="RFM27305.1"/>
    <property type="molecule type" value="Genomic_DNA"/>
</dbReference>